<evidence type="ECO:0000313" key="1">
    <source>
        <dbReference type="EMBL" id="ONI42819.1"/>
    </source>
</evidence>
<keyword evidence="2" id="KW-1185">Reference proteome</keyword>
<evidence type="ECO:0000313" key="2">
    <source>
        <dbReference type="Proteomes" id="UP000188637"/>
    </source>
</evidence>
<comment type="caution">
    <text evidence="1">The sequence shown here is derived from an EMBL/GenBank/DDBJ whole genome shotgun (WGS) entry which is preliminary data.</text>
</comment>
<dbReference type="Proteomes" id="UP000188637">
    <property type="component" value="Unassembled WGS sequence"/>
</dbReference>
<organism evidence="1 2">
    <name type="scientific">Candidatus Epulonipiscium fishelsonii</name>
    <dbReference type="NCBI Taxonomy" id="77094"/>
    <lineage>
        <taxon>Bacteria</taxon>
        <taxon>Bacillati</taxon>
        <taxon>Bacillota</taxon>
        <taxon>Clostridia</taxon>
        <taxon>Lachnospirales</taxon>
        <taxon>Lachnospiraceae</taxon>
        <taxon>Candidatus Epulonipiscium</taxon>
    </lineage>
</organism>
<name>A0ACC8XGR8_9FIRM</name>
<reference evidence="1" key="1">
    <citation type="submission" date="2016-08" db="EMBL/GenBank/DDBJ databases">
        <authorList>
            <person name="Ngugi D.K."/>
            <person name="Miyake S."/>
            <person name="Stingl U."/>
        </authorList>
    </citation>
    <scope>NUCLEOTIDE SEQUENCE</scope>
    <source>
        <strain evidence="1">SCG-D08WGA-EpuloA1</strain>
    </source>
</reference>
<proteinExistence type="predicted"/>
<sequence length="79" mass="9504">MDEKFLGSDKENDIYDSIIRMGSIVINNLTVHRCMEIITFTDDGEPITFIINIFDLTKEEIILLYKKRWEIELFFKWIK</sequence>
<dbReference type="EMBL" id="LJHD01000176">
    <property type="protein sequence ID" value="ONI42819.1"/>
    <property type="molecule type" value="Genomic_DNA"/>
</dbReference>
<gene>
    <name evidence="1" type="ORF">AN640_07095</name>
</gene>
<protein>
    <submittedName>
        <fullName evidence="1">Uncharacterized protein</fullName>
    </submittedName>
</protein>
<accession>A0ACC8XGR8</accession>